<dbReference type="PIRSF" id="PIRSF000709">
    <property type="entry name" value="6PFK_2-Ptase"/>
    <property type="match status" value="1"/>
</dbReference>
<dbReference type="UniPathway" id="UPA00109">
    <property type="reaction ID" value="UER00186"/>
</dbReference>
<keyword evidence="4" id="KW-0312">Gluconeogenesis</keyword>
<dbReference type="InterPro" id="IPR001345">
    <property type="entry name" value="PG/BPGM_mutase_AS"/>
</dbReference>
<feature type="site" description="Transition state stabilizer" evidence="4 7">
    <location>
        <position position="190"/>
    </location>
</feature>
<dbReference type="NCBIfam" id="TIGR01258">
    <property type="entry name" value="pgm_1"/>
    <property type="match status" value="1"/>
</dbReference>
<evidence type="ECO:0000256" key="8">
    <source>
        <dbReference type="RuleBase" id="RU004512"/>
    </source>
</evidence>
<dbReference type="Pfam" id="PF00300">
    <property type="entry name" value="His_Phos_1"/>
    <property type="match status" value="1"/>
</dbReference>
<comment type="caution">
    <text evidence="9">The sequence shown here is derived from an EMBL/GenBank/DDBJ whole genome shotgun (WGS) entry which is preliminary data.</text>
</comment>
<evidence type="ECO:0000256" key="7">
    <source>
        <dbReference type="PIRSR" id="PIRSR613078-3"/>
    </source>
</evidence>
<dbReference type="eggNOG" id="COG0588">
    <property type="taxonomic scope" value="Bacteria"/>
</dbReference>
<comment type="pathway">
    <text evidence="4 8">Carbohydrate degradation; glycolysis; pyruvate from D-glyceraldehyde 3-phosphate: step 3/5.</text>
</comment>
<feature type="binding site" evidence="4 6">
    <location>
        <begin position="34"/>
        <end position="35"/>
    </location>
    <ligand>
        <name>substrate</name>
    </ligand>
</feature>
<accession>E0NFM9</accession>
<evidence type="ECO:0000256" key="2">
    <source>
        <dbReference type="ARBA" id="ARBA00023152"/>
    </source>
</evidence>
<dbReference type="Gene3D" id="3.40.50.1240">
    <property type="entry name" value="Phosphoglycerate mutase-like"/>
    <property type="match status" value="1"/>
</dbReference>
<reference evidence="9" key="1">
    <citation type="submission" date="2010-07" db="EMBL/GenBank/DDBJ databases">
        <authorList>
            <person name="Muzny D."/>
            <person name="Qin X."/>
            <person name="Deng J."/>
            <person name="Jiang H."/>
            <person name="Liu Y."/>
            <person name="Qu J."/>
            <person name="Song X.-Z."/>
            <person name="Zhang L."/>
            <person name="Thornton R."/>
            <person name="Coyle M."/>
            <person name="Francisco L."/>
            <person name="Jackson L."/>
            <person name="Javaid M."/>
            <person name="Korchina V."/>
            <person name="Kovar C."/>
            <person name="Mata R."/>
            <person name="Mathew T."/>
            <person name="Ngo R."/>
            <person name="Nguyen L."/>
            <person name="Nguyen N."/>
            <person name="Okwuonu G."/>
            <person name="Ongeri F."/>
            <person name="Pham C."/>
            <person name="Simmons D."/>
            <person name="Wilczek-Boney K."/>
            <person name="Hale W."/>
            <person name="Jakkamsetti A."/>
            <person name="Pham P."/>
            <person name="Ruth R."/>
            <person name="San Lucas F."/>
            <person name="Warren J."/>
            <person name="Zhang J."/>
            <person name="Zhao Z."/>
            <person name="Zhou C."/>
            <person name="Zhu D."/>
            <person name="Lee S."/>
            <person name="Bess C."/>
            <person name="Blankenburg K."/>
            <person name="Forbes L."/>
            <person name="Fu Q."/>
            <person name="Gubbala S."/>
            <person name="Hirani K."/>
            <person name="Jayaseelan J.C."/>
            <person name="Lara F."/>
            <person name="Munidasa M."/>
            <person name="Palculict T."/>
            <person name="Patil S."/>
            <person name="Pu L.-L."/>
            <person name="Saada N."/>
            <person name="Tang L."/>
            <person name="Weissenberger G."/>
            <person name="Zhu Y."/>
            <person name="Hemphill L."/>
            <person name="Shang Y."/>
            <person name="Youmans B."/>
            <person name="Ayvaz T."/>
            <person name="Ross M."/>
            <person name="Santibanez J."/>
            <person name="Aqrawi P."/>
            <person name="Gross S."/>
            <person name="Joshi V."/>
            <person name="Fowler G."/>
            <person name="Nazareth L."/>
            <person name="Reid J."/>
            <person name="Worley K."/>
            <person name="Petrosino J."/>
            <person name="Highlander S."/>
            <person name="Gibbs R."/>
        </authorList>
    </citation>
    <scope>NUCLEOTIDE SEQUENCE [LARGE SCALE GENOMIC DNA]</scope>
    <source>
        <strain evidence="9">DSM 20284</strain>
    </source>
</reference>
<dbReference type="GO" id="GO:0006094">
    <property type="term" value="P:gluconeogenesis"/>
    <property type="evidence" value="ECO:0007669"/>
    <property type="project" value="UniProtKB-UniRule"/>
</dbReference>
<comment type="caution">
    <text evidence="4">Lacks conserved residue(s) required for the propagation of feature annotation.</text>
</comment>
<proteinExistence type="inferred from homology"/>
<gene>
    <name evidence="9" type="primary">gpm</name>
    <name evidence="4" type="synonym">gpmA</name>
    <name evidence="9" type="ORF">HMPREF0623_0959</name>
</gene>
<dbReference type="Proteomes" id="UP000004470">
    <property type="component" value="Unassembled WGS sequence"/>
</dbReference>
<dbReference type="HAMAP" id="MF_01039">
    <property type="entry name" value="PGAM_GpmA"/>
    <property type="match status" value="1"/>
</dbReference>
<evidence type="ECO:0000256" key="6">
    <source>
        <dbReference type="PIRSR" id="PIRSR613078-2"/>
    </source>
</evidence>
<dbReference type="SUPFAM" id="SSF53254">
    <property type="entry name" value="Phosphoglycerate mutase-like"/>
    <property type="match status" value="1"/>
</dbReference>
<dbReference type="InterPro" id="IPR013078">
    <property type="entry name" value="His_Pase_superF_clade-1"/>
</dbReference>
<keyword evidence="3 4" id="KW-0413">Isomerase</keyword>
<dbReference type="GO" id="GO:0006096">
    <property type="term" value="P:glycolytic process"/>
    <property type="evidence" value="ECO:0007669"/>
    <property type="project" value="UniProtKB-UniRule"/>
</dbReference>
<dbReference type="HOGENOM" id="CLU_033323_1_1_9"/>
<comment type="function">
    <text evidence="4 8">Catalyzes the interconversion of 2-phosphoglycerate and 3-phosphoglycerate.</text>
</comment>
<dbReference type="EC" id="5.4.2.11" evidence="4 8"/>
<feature type="binding site" evidence="4 6">
    <location>
        <begin position="100"/>
        <end position="103"/>
    </location>
    <ligand>
        <name>substrate</name>
    </ligand>
</feature>
<dbReference type="AlphaFoldDB" id="E0NFM9"/>
<feature type="active site" description="Proton donor/acceptor" evidence="4 5">
    <location>
        <position position="100"/>
    </location>
</feature>
<keyword evidence="2 4" id="KW-0324">Glycolysis</keyword>
<feature type="active site" description="Tele-phosphohistidine intermediate" evidence="4 5">
    <location>
        <position position="22"/>
    </location>
</feature>
<dbReference type="PANTHER" id="PTHR11931">
    <property type="entry name" value="PHOSPHOGLYCERATE MUTASE"/>
    <property type="match status" value="1"/>
</dbReference>
<dbReference type="SMART" id="SM00855">
    <property type="entry name" value="PGAM"/>
    <property type="match status" value="1"/>
</dbReference>
<keyword evidence="10" id="KW-1185">Reference proteome</keyword>
<dbReference type="PROSITE" id="PS00175">
    <property type="entry name" value="PG_MUTASE"/>
    <property type="match status" value="1"/>
</dbReference>
<evidence type="ECO:0000313" key="10">
    <source>
        <dbReference type="Proteomes" id="UP000004470"/>
    </source>
</evidence>
<comment type="similarity">
    <text evidence="1 4">Belongs to the phosphoglycerate mutase family. BPG-dependent PGAM subfamily.</text>
</comment>
<evidence type="ECO:0000313" key="9">
    <source>
        <dbReference type="EMBL" id="EFL95923.1"/>
    </source>
</evidence>
<evidence type="ECO:0000256" key="5">
    <source>
        <dbReference type="PIRSR" id="PIRSR613078-1"/>
    </source>
</evidence>
<feature type="binding site" evidence="4 6">
    <location>
        <position position="73"/>
    </location>
    <ligand>
        <name>substrate</name>
    </ligand>
</feature>
<feature type="binding site" evidence="4 6">
    <location>
        <position position="111"/>
    </location>
    <ligand>
        <name>substrate</name>
    </ligand>
</feature>
<organism evidence="9 10">
    <name type="scientific">Pediococcus acidilactici DSM 20284</name>
    <dbReference type="NCBI Taxonomy" id="862514"/>
    <lineage>
        <taxon>Bacteria</taxon>
        <taxon>Bacillati</taxon>
        <taxon>Bacillota</taxon>
        <taxon>Bacilli</taxon>
        <taxon>Lactobacillales</taxon>
        <taxon>Lactobacillaceae</taxon>
        <taxon>Pediococcus</taxon>
        <taxon>Pediococcus acidilactici group</taxon>
    </lineage>
</organism>
<dbReference type="CDD" id="cd07067">
    <property type="entry name" value="HP_PGM_like"/>
    <property type="match status" value="1"/>
</dbReference>
<dbReference type="InterPro" id="IPR005952">
    <property type="entry name" value="Phosphogly_mut1"/>
</dbReference>
<name>E0NFM9_PEDAC</name>
<evidence type="ECO:0000256" key="3">
    <source>
        <dbReference type="ARBA" id="ARBA00023235"/>
    </source>
</evidence>
<dbReference type="EMBL" id="AEEG01000003">
    <property type="protein sequence ID" value="EFL95923.1"/>
    <property type="molecule type" value="Genomic_DNA"/>
</dbReference>
<sequence length="236" mass="26811">MVCRLIAEIGEKVMAKLVLIRHGESTANRDNVYTGWSDVPLTESGIQQAHEAGKLLAKAGINFTAVHTSMLQRAIVTANIVVDELGQSWLPITKTWRLNERHYGALRGQNKDATRQIYGKHQVALWRRSFDAVPPLLNQADHDRRYRMYGILHEPLGESLHMAYDRLLPYWVDQIAPRLIQGENQLVVAHGSSLRALIKYLEQISDQGIDGVEVENGEPIVYEMDHRLNIVQKTKM</sequence>
<feature type="binding site" evidence="4 6">
    <location>
        <begin position="21"/>
        <end position="28"/>
    </location>
    <ligand>
        <name>substrate</name>
    </ligand>
</feature>
<comment type="catalytic activity">
    <reaction evidence="4 8">
        <text>(2R)-2-phosphoglycerate = (2R)-3-phosphoglycerate</text>
        <dbReference type="Rhea" id="RHEA:15901"/>
        <dbReference type="ChEBI" id="CHEBI:58272"/>
        <dbReference type="ChEBI" id="CHEBI:58289"/>
        <dbReference type="EC" id="5.4.2.11"/>
    </reaction>
</comment>
<evidence type="ECO:0000256" key="1">
    <source>
        <dbReference type="ARBA" id="ARBA00006717"/>
    </source>
</evidence>
<protein>
    <recommendedName>
        <fullName evidence="4 8">2,3-bisphosphoglycerate-dependent phosphoglycerate mutase</fullName>
        <shortName evidence="4">BPG-dependent PGAM</shortName>
        <shortName evidence="4">PGAM</shortName>
        <shortName evidence="4">Phosphoglyceromutase</shortName>
        <shortName evidence="4">dPGM</shortName>
        <ecNumber evidence="4 8">5.4.2.11</ecNumber>
    </recommendedName>
</protein>
<feature type="binding site" evidence="4 6">
    <location>
        <begin position="127"/>
        <end position="128"/>
    </location>
    <ligand>
        <name>substrate</name>
    </ligand>
</feature>
<dbReference type="InterPro" id="IPR029033">
    <property type="entry name" value="His_PPase_superfam"/>
</dbReference>
<evidence type="ECO:0000256" key="4">
    <source>
        <dbReference type="HAMAP-Rule" id="MF_01039"/>
    </source>
</evidence>
<dbReference type="GO" id="GO:0004619">
    <property type="term" value="F:phosphoglycerate mutase activity"/>
    <property type="evidence" value="ECO:0007669"/>
    <property type="project" value="UniProtKB-UniRule"/>
</dbReference>